<evidence type="ECO:0000313" key="1">
    <source>
        <dbReference type="Proteomes" id="UP000515160"/>
    </source>
</evidence>
<dbReference type="Proteomes" id="UP000515160">
    <property type="component" value="Chromosome X"/>
</dbReference>
<dbReference type="RefSeq" id="XP_051864409.1">
    <property type="nucleotide sequence ID" value="XM_052008449.1"/>
</dbReference>
<name>A0A9C6T4D3_DROAB</name>
<evidence type="ECO:0000313" key="2">
    <source>
        <dbReference type="RefSeq" id="XP_051864409.1"/>
    </source>
</evidence>
<keyword evidence="1" id="KW-1185">Reference proteome</keyword>
<sequence>MRTKSELASELELEMTEKLTSGCLLPQGVQYNIFFGKFICQANFLHTSTIRITQRKTEEALTEECSTTIVVEMKTLNTSFKDSGKVKLQKSQNFTIHKQK</sequence>
<reference evidence="2" key="1">
    <citation type="submission" date="2025-08" db="UniProtKB">
        <authorList>
            <consortium name="RefSeq"/>
        </authorList>
    </citation>
    <scope>IDENTIFICATION</scope>
    <source>
        <strain evidence="2">15112-1751.03</strain>
        <tissue evidence="2">Whole Adult</tissue>
    </source>
</reference>
<gene>
    <name evidence="2" type="primary">LOC127566380</name>
</gene>
<accession>A0A9C6T4D3</accession>
<dbReference type="GeneID" id="127566380"/>
<dbReference type="AlphaFoldDB" id="A0A9C6T4D3"/>
<protein>
    <submittedName>
        <fullName evidence="2">Uncharacterized protein LOC127566380</fullName>
    </submittedName>
</protein>
<organism evidence="1 2">
    <name type="scientific">Drosophila albomicans</name>
    <name type="common">Fruit fly</name>
    <dbReference type="NCBI Taxonomy" id="7291"/>
    <lineage>
        <taxon>Eukaryota</taxon>
        <taxon>Metazoa</taxon>
        <taxon>Ecdysozoa</taxon>
        <taxon>Arthropoda</taxon>
        <taxon>Hexapoda</taxon>
        <taxon>Insecta</taxon>
        <taxon>Pterygota</taxon>
        <taxon>Neoptera</taxon>
        <taxon>Endopterygota</taxon>
        <taxon>Diptera</taxon>
        <taxon>Brachycera</taxon>
        <taxon>Muscomorpha</taxon>
        <taxon>Ephydroidea</taxon>
        <taxon>Drosophilidae</taxon>
        <taxon>Drosophila</taxon>
    </lineage>
</organism>
<proteinExistence type="predicted"/>